<dbReference type="PANTHER" id="PTHR42792:SF1">
    <property type="entry name" value="FLAGELLAR HOOK-ASSOCIATED PROTEIN 3"/>
    <property type="match status" value="1"/>
</dbReference>
<keyword evidence="6" id="KW-0282">Flagellum</keyword>
<organism evidence="6 7">
    <name type="scientific">Sporolactobacillus shoreae</name>
    <dbReference type="NCBI Taxonomy" id="1465501"/>
    <lineage>
        <taxon>Bacteria</taxon>
        <taxon>Bacillati</taxon>
        <taxon>Bacillota</taxon>
        <taxon>Bacilli</taxon>
        <taxon>Bacillales</taxon>
        <taxon>Sporolactobacillaceae</taxon>
        <taxon>Sporolactobacillus</taxon>
    </lineage>
</organism>
<dbReference type="InterPro" id="IPR046358">
    <property type="entry name" value="Flagellin_C"/>
</dbReference>
<gene>
    <name evidence="6" type="primary">flgL</name>
    <name evidence="6" type="ORF">E4665_17310</name>
</gene>
<comment type="similarity">
    <text evidence="2">Belongs to the bacterial flagellin family.</text>
</comment>
<dbReference type="Pfam" id="PF00669">
    <property type="entry name" value="Flagellin_N"/>
    <property type="match status" value="1"/>
</dbReference>
<dbReference type="RefSeq" id="WP_135350051.1">
    <property type="nucleotide sequence ID" value="NZ_SRJD01000036.1"/>
</dbReference>
<dbReference type="OrthoDB" id="9758307at2"/>
<keyword evidence="7" id="KW-1185">Reference proteome</keyword>
<name>A0A4Z0GI80_9BACL</name>
<evidence type="ECO:0000313" key="6">
    <source>
        <dbReference type="EMBL" id="TGA95870.1"/>
    </source>
</evidence>
<dbReference type="GO" id="GO:0009424">
    <property type="term" value="C:bacterial-type flagellum hook"/>
    <property type="evidence" value="ECO:0007669"/>
    <property type="project" value="InterPro"/>
</dbReference>
<dbReference type="Gene3D" id="1.20.1330.10">
    <property type="entry name" value="f41 fragment of flagellin, N-terminal domain"/>
    <property type="match status" value="1"/>
</dbReference>
<dbReference type="AlphaFoldDB" id="A0A4Z0GI80"/>
<dbReference type="PANTHER" id="PTHR42792">
    <property type="entry name" value="FLAGELLIN"/>
    <property type="match status" value="1"/>
</dbReference>
<evidence type="ECO:0000256" key="1">
    <source>
        <dbReference type="ARBA" id="ARBA00004365"/>
    </source>
</evidence>
<sequence length="298" mass="32353">MRITQQMMSNNLIQNMSDGYGKIEDLQNQLSSGKKITLPSQNPTVAMMGIAYRTDVNHIEQYQNNVSTAQSWINSSDSALSQVNSILQNIRDLVSEASTDTYTSDQRAAIGQQVDQYTKQLVTLGNTQVGGQYIFSGSNSANPLLTQDSAGNVTPNSTALSNPNFSLDLSDGLRMSVNVDPNTVFTSTMFQNLNGLKDALNNPSSTGVDIGTYLGKIDTTLDSVNDAQANLGARSDRVTMISNRLDDQKTTATQIMANNEDVDYPTAIVNLNQQQNVYTASLSVGARIIQQSLVNFLQ</sequence>
<dbReference type="InterPro" id="IPR001029">
    <property type="entry name" value="Flagellin_N"/>
</dbReference>
<reference evidence="6 7" key="1">
    <citation type="journal article" date="2015" name="Int. J. Syst. Evol. Microbiol.">
        <title>Sporolactobacillus shoreae sp. nov. and Sporolactobacillus spathodeae sp. nov., two spore-forming lactic acid bacteria isolated from tree barks in Thailand.</title>
        <authorList>
            <person name="Thamacharoensuk T."/>
            <person name="Kitahara M."/>
            <person name="Ohkuma M."/>
            <person name="Thongchul N."/>
            <person name="Tanasupawat S."/>
        </authorList>
    </citation>
    <scope>NUCLEOTIDE SEQUENCE [LARGE SCALE GENOMIC DNA]</scope>
    <source>
        <strain evidence="6 7">BK92</strain>
    </source>
</reference>
<evidence type="ECO:0000256" key="2">
    <source>
        <dbReference type="ARBA" id="ARBA00005709"/>
    </source>
</evidence>
<dbReference type="NCBIfam" id="TIGR02550">
    <property type="entry name" value="flagell_flgL"/>
    <property type="match status" value="1"/>
</dbReference>
<proteinExistence type="inferred from homology"/>
<evidence type="ECO:0000259" key="5">
    <source>
        <dbReference type="Pfam" id="PF00700"/>
    </source>
</evidence>
<comment type="subcellular location">
    <subcellularLocation>
        <location evidence="1">Bacterial flagellum</location>
    </subcellularLocation>
</comment>
<dbReference type="InterPro" id="IPR013384">
    <property type="entry name" value="Flagell_FlgL"/>
</dbReference>
<keyword evidence="3" id="KW-0975">Bacterial flagellum</keyword>
<dbReference type="GO" id="GO:0071973">
    <property type="term" value="P:bacterial-type flagellum-dependent cell motility"/>
    <property type="evidence" value="ECO:0007669"/>
    <property type="project" value="InterPro"/>
</dbReference>
<comment type="caution">
    <text evidence="6">The sequence shown here is derived from an EMBL/GenBank/DDBJ whole genome shotgun (WGS) entry which is preliminary data.</text>
</comment>
<accession>A0A4Z0GI80</accession>
<dbReference type="GO" id="GO:0005198">
    <property type="term" value="F:structural molecule activity"/>
    <property type="evidence" value="ECO:0007669"/>
    <property type="project" value="InterPro"/>
</dbReference>
<evidence type="ECO:0000313" key="7">
    <source>
        <dbReference type="Proteomes" id="UP000298347"/>
    </source>
</evidence>
<dbReference type="EMBL" id="SRJD01000036">
    <property type="protein sequence ID" value="TGA95870.1"/>
    <property type="molecule type" value="Genomic_DNA"/>
</dbReference>
<dbReference type="InterPro" id="IPR001492">
    <property type="entry name" value="Flagellin"/>
</dbReference>
<dbReference type="Pfam" id="PF00700">
    <property type="entry name" value="Flagellin_C"/>
    <property type="match status" value="1"/>
</dbReference>
<evidence type="ECO:0000256" key="3">
    <source>
        <dbReference type="ARBA" id="ARBA00023143"/>
    </source>
</evidence>
<keyword evidence="6" id="KW-0969">Cilium</keyword>
<feature type="domain" description="Flagellin C-terminal" evidence="5">
    <location>
        <begin position="215"/>
        <end position="297"/>
    </location>
</feature>
<evidence type="ECO:0000259" key="4">
    <source>
        <dbReference type="Pfam" id="PF00669"/>
    </source>
</evidence>
<dbReference type="Proteomes" id="UP000298347">
    <property type="component" value="Unassembled WGS sequence"/>
</dbReference>
<protein>
    <submittedName>
        <fullName evidence="6">Flagellar hook-associated protein FlgL</fullName>
    </submittedName>
</protein>
<dbReference type="SUPFAM" id="SSF64518">
    <property type="entry name" value="Phase 1 flagellin"/>
    <property type="match status" value="1"/>
</dbReference>
<keyword evidence="6" id="KW-0966">Cell projection</keyword>
<feature type="domain" description="Flagellin N-terminal" evidence="4">
    <location>
        <begin position="3"/>
        <end position="139"/>
    </location>
</feature>